<feature type="signal peptide" evidence="1">
    <location>
        <begin position="1"/>
        <end position="30"/>
    </location>
</feature>
<dbReference type="EMBL" id="JACHWP010000002">
    <property type="protein sequence ID" value="MBB3022860.1"/>
    <property type="molecule type" value="Genomic_DNA"/>
</dbReference>
<evidence type="ECO:0000313" key="2">
    <source>
        <dbReference type="EMBL" id="MBB3022860.1"/>
    </source>
</evidence>
<evidence type="ECO:0008006" key="4">
    <source>
        <dbReference type="Google" id="ProtNLM"/>
    </source>
</evidence>
<protein>
    <recommendedName>
        <fullName evidence="4">Twin-arginine translocation signal domain-containing protein</fullName>
    </recommendedName>
</protein>
<accession>A0A839QVQ8</accession>
<dbReference type="PROSITE" id="PS51318">
    <property type="entry name" value="TAT"/>
    <property type="match status" value="1"/>
</dbReference>
<sequence length="281" mass="30484">MTTTGRRNLLKGATWAAPVIAVSTMAPAYAGSPVPGTGTLVAAPWSNTWRASNQYKGAATILQPWVIYPTTRPSGTVAVTNETPASQTANPLTRKASAWDPIYPDQSTGNYNGNKAEAPGAVGKGDVIEIFIENIGGKDSYAPQPRVAGQEHTTFTHDGTRYGPDTYGAAWPDVLLRDYRPNNPDSYYDFLKANEFSGAGVNTGKESFTGVPYTTADGRHGWKWVIELTNPVDNEHDGSDAVTFDIRYPEHRPEGSFPKRTYAQYRTTVISPWGTVVYTSA</sequence>
<keyword evidence="1" id="KW-0732">Signal</keyword>
<evidence type="ECO:0000256" key="1">
    <source>
        <dbReference type="SAM" id="SignalP"/>
    </source>
</evidence>
<feature type="chain" id="PRO_5032286143" description="Twin-arginine translocation signal domain-containing protein" evidence="1">
    <location>
        <begin position="31"/>
        <end position="281"/>
    </location>
</feature>
<keyword evidence="3" id="KW-1185">Reference proteome</keyword>
<comment type="caution">
    <text evidence="2">The sequence shown here is derived from an EMBL/GenBank/DDBJ whole genome shotgun (WGS) entry which is preliminary data.</text>
</comment>
<reference evidence="2 3" key="1">
    <citation type="submission" date="2020-08" db="EMBL/GenBank/DDBJ databases">
        <title>Sequencing the genomes of 1000 actinobacteria strains.</title>
        <authorList>
            <person name="Klenk H.-P."/>
        </authorList>
    </citation>
    <scope>NUCLEOTIDE SEQUENCE [LARGE SCALE GENOMIC DNA]</scope>
    <source>
        <strain evidence="2 3">DSM 23040</strain>
    </source>
</reference>
<dbReference type="AlphaFoldDB" id="A0A839QVQ8"/>
<dbReference type="RefSeq" id="WP_183375461.1">
    <property type="nucleotide sequence ID" value="NZ_CBCSFZ010000018.1"/>
</dbReference>
<dbReference type="Proteomes" id="UP000568050">
    <property type="component" value="Unassembled WGS sequence"/>
</dbReference>
<organism evidence="2 3">
    <name type="scientific">Helcobacillus massiliensis</name>
    <dbReference type="NCBI Taxonomy" id="521392"/>
    <lineage>
        <taxon>Bacteria</taxon>
        <taxon>Bacillati</taxon>
        <taxon>Actinomycetota</taxon>
        <taxon>Actinomycetes</taxon>
        <taxon>Micrococcales</taxon>
        <taxon>Dermabacteraceae</taxon>
        <taxon>Helcobacillus</taxon>
    </lineage>
</organism>
<evidence type="ECO:0000313" key="3">
    <source>
        <dbReference type="Proteomes" id="UP000568050"/>
    </source>
</evidence>
<dbReference type="InterPro" id="IPR006311">
    <property type="entry name" value="TAT_signal"/>
</dbReference>
<gene>
    <name evidence="2" type="ORF">FHX50_001143</name>
</gene>
<name>A0A839QVQ8_9MICO</name>
<proteinExistence type="predicted"/>